<dbReference type="EMBL" id="CM001218">
    <property type="protein sequence ID" value="AES64499.1"/>
    <property type="molecule type" value="Genomic_DNA"/>
</dbReference>
<keyword evidence="1" id="KW-1133">Transmembrane helix</keyword>
<name>G7IP89_MEDTR</name>
<feature type="transmembrane region" description="Helical" evidence="1">
    <location>
        <begin position="12"/>
        <end position="35"/>
    </location>
</feature>
<protein>
    <submittedName>
        <fullName evidence="2">Transmembrane protein, putative</fullName>
    </submittedName>
</protein>
<dbReference type="EnsemblPlants" id="AES64499">
    <property type="protein sequence ID" value="AES64499"/>
    <property type="gene ID" value="MTR_2g026120"/>
</dbReference>
<reference evidence="2 4" key="1">
    <citation type="journal article" date="2011" name="Nature">
        <title>The Medicago genome provides insight into the evolution of rhizobial symbioses.</title>
        <authorList>
            <person name="Young N.D."/>
            <person name="Debelle F."/>
            <person name="Oldroyd G.E."/>
            <person name="Geurts R."/>
            <person name="Cannon S.B."/>
            <person name="Udvardi M.K."/>
            <person name="Benedito V.A."/>
            <person name="Mayer K.F."/>
            <person name="Gouzy J."/>
            <person name="Schoof H."/>
            <person name="Van de Peer Y."/>
            <person name="Proost S."/>
            <person name="Cook D.R."/>
            <person name="Meyers B.C."/>
            <person name="Spannagl M."/>
            <person name="Cheung F."/>
            <person name="De Mita S."/>
            <person name="Krishnakumar V."/>
            <person name="Gundlach H."/>
            <person name="Zhou S."/>
            <person name="Mudge J."/>
            <person name="Bharti A.K."/>
            <person name="Murray J.D."/>
            <person name="Naoumkina M.A."/>
            <person name="Rosen B."/>
            <person name="Silverstein K.A."/>
            <person name="Tang H."/>
            <person name="Rombauts S."/>
            <person name="Zhao P.X."/>
            <person name="Zhou P."/>
            <person name="Barbe V."/>
            <person name="Bardou P."/>
            <person name="Bechner M."/>
            <person name="Bellec A."/>
            <person name="Berger A."/>
            <person name="Berges H."/>
            <person name="Bidwell S."/>
            <person name="Bisseling T."/>
            <person name="Choisne N."/>
            <person name="Couloux A."/>
            <person name="Denny R."/>
            <person name="Deshpande S."/>
            <person name="Dai X."/>
            <person name="Doyle J.J."/>
            <person name="Dudez A.M."/>
            <person name="Farmer A.D."/>
            <person name="Fouteau S."/>
            <person name="Franken C."/>
            <person name="Gibelin C."/>
            <person name="Gish J."/>
            <person name="Goldstein S."/>
            <person name="Gonzalez A.J."/>
            <person name="Green P.J."/>
            <person name="Hallab A."/>
            <person name="Hartog M."/>
            <person name="Hua A."/>
            <person name="Humphray S.J."/>
            <person name="Jeong D.H."/>
            <person name="Jing Y."/>
            <person name="Jocker A."/>
            <person name="Kenton S.M."/>
            <person name="Kim D.J."/>
            <person name="Klee K."/>
            <person name="Lai H."/>
            <person name="Lang C."/>
            <person name="Lin S."/>
            <person name="Macmil S.L."/>
            <person name="Magdelenat G."/>
            <person name="Matthews L."/>
            <person name="McCorrison J."/>
            <person name="Monaghan E.L."/>
            <person name="Mun J.H."/>
            <person name="Najar F.Z."/>
            <person name="Nicholson C."/>
            <person name="Noirot C."/>
            <person name="O'Bleness M."/>
            <person name="Paule C.R."/>
            <person name="Poulain J."/>
            <person name="Prion F."/>
            <person name="Qin B."/>
            <person name="Qu C."/>
            <person name="Retzel E.F."/>
            <person name="Riddle C."/>
            <person name="Sallet E."/>
            <person name="Samain S."/>
            <person name="Samson N."/>
            <person name="Sanders I."/>
            <person name="Saurat O."/>
            <person name="Scarpelli C."/>
            <person name="Schiex T."/>
            <person name="Segurens B."/>
            <person name="Severin A.J."/>
            <person name="Sherrier D.J."/>
            <person name="Shi R."/>
            <person name="Sims S."/>
            <person name="Singer S.R."/>
            <person name="Sinharoy S."/>
            <person name="Sterck L."/>
            <person name="Viollet A."/>
            <person name="Wang B.B."/>
            <person name="Wang K."/>
            <person name="Wang M."/>
            <person name="Wang X."/>
            <person name="Warfsmann J."/>
            <person name="Weissenbach J."/>
            <person name="White D.D."/>
            <person name="White J.D."/>
            <person name="Wiley G.B."/>
            <person name="Wincker P."/>
            <person name="Xing Y."/>
            <person name="Yang L."/>
            <person name="Yao Z."/>
            <person name="Ying F."/>
            <person name="Zhai J."/>
            <person name="Zhou L."/>
            <person name="Zuber A."/>
            <person name="Denarie J."/>
            <person name="Dixon R.A."/>
            <person name="May G.D."/>
            <person name="Schwartz D.C."/>
            <person name="Rogers J."/>
            <person name="Quetier F."/>
            <person name="Town C.D."/>
            <person name="Roe B.A."/>
        </authorList>
    </citation>
    <scope>NUCLEOTIDE SEQUENCE [LARGE SCALE GENOMIC DNA]</scope>
    <source>
        <strain evidence="2">A17</strain>
        <strain evidence="3 4">cv. Jemalong A17</strain>
    </source>
</reference>
<reference evidence="3" key="3">
    <citation type="submission" date="2015-04" db="UniProtKB">
        <authorList>
            <consortium name="EnsemblPlants"/>
        </authorList>
    </citation>
    <scope>IDENTIFICATION</scope>
    <source>
        <strain evidence="3">cv. Jemalong A17</strain>
    </source>
</reference>
<organism evidence="2 4">
    <name type="scientific">Medicago truncatula</name>
    <name type="common">Barrel medic</name>
    <name type="synonym">Medicago tribuloides</name>
    <dbReference type="NCBI Taxonomy" id="3880"/>
    <lineage>
        <taxon>Eukaryota</taxon>
        <taxon>Viridiplantae</taxon>
        <taxon>Streptophyta</taxon>
        <taxon>Embryophyta</taxon>
        <taxon>Tracheophyta</taxon>
        <taxon>Spermatophyta</taxon>
        <taxon>Magnoliopsida</taxon>
        <taxon>eudicotyledons</taxon>
        <taxon>Gunneridae</taxon>
        <taxon>Pentapetalae</taxon>
        <taxon>rosids</taxon>
        <taxon>fabids</taxon>
        <taxon>Fabales</taxon>
        <taxon>Fabaceae</taxon>
        <taxon>Papilionoideae</taxon>
        <taxon>50 kb inversion clade</taxon>
        <taxon>NPAAA clade</taxon>
        <taxon>Hologalegina</taxon>
        <taxon>IRL clade</taxon>
        <taxon>Trifolieae</taxon>
        <taxon>Medicago</taxon>
    </lineage>
</organism>
<evidence type="ECO:0000256" key="1">
    <source>
        <dbReference type="SAM" id="Phobius"/>
    </source>
</evidence>
<evidence type="ECO:0000313" key="4">
    <source>
        <dbReference type="Proteomes" id="UP000002051"/>
    </source>
</evidence>
<dbReference type="PaxDb" id="3880-AES64499"/>
<proteinExistence type="predicted"/>
<keyword evidence="1 2" id="KW-0812">Transmembrane</keyword>
<evidence type="ECO:0000313" key="2">
    <source>
        <dbReference type="EMBL" id="AES64499.1"/>
    </source>
</evidence>
<reference evidence="2 4" key="2">
    <citation type="journal article" date="2014" name="BMC Genomics">
        <title>An improved genome release (version Mt4.0) for the model legume Medicago truncatula.</title>
        <authorList>
            <person name="Tang H."/>
            <person name="Krishnakumar V."/>
            <person name="Bidwell S."/>
            <person name="Rosen B."/>
            <person name="Chan A."/>
            <person name="Zhou S."/>
            <person name="Gentzbittel L."/>
            <person name="Childs K.L."/>
            <person name="Yandell M."/>
            <person name="Gundlach H."/>
            <person name="Mayer K.F."/>
            <person name="Schwartz D.C."/>
            <person name="Town C.D."/>
        </authorList>
    </citation>
    <scope>GENOME REANNOTATION</scope>
    <source>
        <strain evidence="3 4">cv. Jemalong A17</strain>
    </source>
</reference>
<accession>G7IP89</accession>
<evidence type="ECO:0000313" key="3">
    <source>
        <dbReference type="EnsemblPlants" id="AES64499"/>
    </source>
</evidence>
<keyword evidence="4" id="KW-1185">Reference proteome</keyword>
<keyword evidence="1" id="KW-0472">Membrane</keyword>
<gene>
    <name evidence="2" type="ordered locus">MTR_2g026120</name>
</gene>
<dbReference type="HOGENOM" id="CLU_2999460_0_0_1"/>
<sequence>MDKKEKQNKKSWVDRMILMCLTSCFMIMNVSHMILSTKERVSHDDPIMQSFQPIRES</sequence>
<dbReference type="AlphaFoldDB" id="G7IP89"/>
<dbReference type="Proteomes" id="UP000002051">
    <property type="component" value="Chromosome 2"/>
</dbReference>